<feature type="transmembrane region" description="Helical" evidence="6">
    <location>
        <begin position="405"/>
        <end position="424"/>
    </location>
</feature>
<keyword evidence="9" id="KW-1185">Reference proteome</keyword>
<feature type="transmembrane region" description="Helical" evidence="6">
    <location>
        <begin position="710"/>
        <end position="731"/>
    </location>
</feature>
<dbReference type="SUPFAM" id="SSF82866">
    <property type="entry name" value="Multidrug efflux transporter AcrB transmembrane domain"/>
    <property type="match status" value="2"/>
</dbReference>
<evidence type="ECO:0000256" key="1">
    <source>
        <dbReference type="ARBA" id="ARBA00004651"/>
    </source>
</evidence>
<keyword evidence="5 6" id="KW-0472">Membrane</keyword>
<evidence type="ECO:0000256" key="5">
    <source>
        <dbReference type="ARBA" id="ARBA00023136"/>
    </source>
</evidence>
<feature type="transmembrane region" description="Helical" evidence="6">
    <location>
        <begin position="12"/>
        <end position="34"/>
    </location>
</feature>
<evidence type="ECO:0000256" key="4">
    <source>
        <dbReference type="ARBA" id="ARBA00022989"/>
    </source>
</evidence>
<feature type="transmembrane region" description="Helical" evidence="6">
    <location>
        <begin position="224"/>
        <end position="243"/>
    </location>
</feature>
<dbReference type="Proteomes" id="UP000441399">
    <property type="component" value="Unassembled WGS sequence"/>
</dbReference>
<evidence type="ECO:0000256" key="3">
    <source>
        <dbReference type="ARBA" id="ARBA00022692"/>
    </source>
</evidence>
<proteinExistence type="predicted"/>
<organism evidence="8 9">
    <name type="scientific">BD1-7 clade bacterium</name>
    <dbReference type="NCBI Taxonomy" id="2029982"/>
    <lineage>
        <taxon>Bacteria</taxon>
        <taxon>Pseudomonadati</taxon>
        <taxon>Pseudomonadota</taxon>
        <taxon>Gammaproteobacteria</taxon>
        <taxon>Cellvibrionales</taxon>
        <taxon>Spongiibacteraceae</taxon>
        <taxon>BD1-7 clade</taxon>
    </lineage>
</organism>
<feature type="transmembrane region" description="Helical" evidence="6">
    <location>
        <begin position="743"/>
        <end position="762"/>
    </location>
</feature>
<dbReference type="PANTHER" id="PTHR33406:SF12">
    <property type="entry name" value="BLR2997 PROTEIN"/>
    <property type="match status" value="1"/>
</dbReference>
<feature type="transmembrane region" description="Helical" evidence="6">
    <location>
        <begin position="609"/>
        <end position="628"/>
    </location>
</feature>
<feature type="transmembrane region" description="Helical" evidence="6">
    <location>
        <begin position="250"/>
        <end position="272"/>
    </location>
</feature>
<gene>
    <name evidence="8" type="primary">mmpL4</name>
    <name evidence="8" type="ORF">OPDIPICF_03665</name>
</gene>
<feature type="domain" description="SSD" evidence="7">
    <location>
        <begin position="253"/>
        <end position="375"/>
    </location>
</feature>
<feature type="transmembrane region" description="Helical" evidence="6">
    <location>
        <begin position="661"/>
        <end position="682"/>
    </location>
</feature>
<protein>
    <submittedName>
        <fullName evidence="8">Siderophore exporter MmpL4</fullName>
    </submittedName>
</protein>
<keyword evidence="4 6" id="KW-1133">Transmembrane helix</keyword>
<feature type="transmembrane region" description="Helical" evidence="6">
    <location>
        <begin position="278"/>
        <end position="301"/>
    </location>
</feature>
<dbReference type="EMBL" id="CACSIO010000062">
    <property type="protein sequence ID" value="CAA0125861.1"/>
    <property type="molecule type" value="Genomic_DNA"/>
</dbReference>
<accession>A0A5S9R189</accession>
<evidence type="ECO:0000313" key="9">
    <source>
        <dbReference type="Proteomes" id="UP000441399"/>
    </source>
</evidence>
<dbReference type="InterPro" id="IPR000731">
    <property type="entry name" value="SSD"/>
</dbReference>
<keyword evidence="2" id="KW-1003">Cell membrane</keyword>
<reference evidence="8 9" key="1">
    <citation type="submission" date="2019-11" db="EMBL/GenBank/DDBJ databases">
        <authorList>
            <person name="Holert J."/>
        </authorList>
    </citation>
    <scope>NUCLEOTIDE SEQUENCE [LARGE SCALE GENOMIC DNA]</scope>
    <source>
        <strain evidence="8">SB11_3</strain>
    </source>
</reference>
<feature type="transmembrane region" description="Helical" evidence="6">
    <location>
        <begin position="635"/>
        <end position="655"/>
    </location>
</feature>
<dbReference type="PROSITE" id="PS50156">
    <property type="entry name" value="SSD"/>
    <property type="match status" value="1"/>
</dbReference>
<evidence type="ECO:0000256" key="2">
    <source>
        <dbReference type="ARBA" id="ARBA00022475"/>
    </source>
</evidence>
<dbReference type="InterPro" id="IPR004869">
    <property type="entry name" value="MMPL_dom"/>
</dbReference>
<evidence type="ECO:0000259" key="7">
    <source>
        <dbReference type="PROSITE" id="PS50156"/>
    </source>
</evidence>
<dbReference type="AlphaFoldDB" id="A0A5S9R189"/>
<evidence type="ECO:0000256" key="6">
    <source>
        <dbReference type="SAM" id="Phobius"/>
    </source>
</evidence>
<dbReference type="PANTHER" id="PTHR33406">
    <property type="entry name" value="MEMBRANE PROTEIN MJ1562-RELATED"/>
    <property type="match status" value="1"/>
</dbReference>
<dbReference type="GO" id="GO:0005886">
    <property type="term" value="C:plasma membrane"/>
    <property type="evidence" value="ECO:0007669"/>
    <property type="project" value="UniProtKB-SubCell"/>
</dbReference>
<evidence type="ECO:0000313" key="8">
    <source>
        <dbReference type="EMBL" id="CAA0125861.1"/>
    </source>
</evidence>
<dbReference type="OrthoDB" id="9803781at2"/>
<feature type="transmembrane region" description="Helical" evidence="6">
    <location>
        <begin position="353"/>
        <end position="376"/>
    </location>
</feature>
<name>A0A5S9R189_9GAMM</name>
<dbReference type="Pfam" id="PF03176">
    <property type="entry name" value="MMPL"/>
    <property type="match status" value="2"/>
</dbReference>
<sequence length="768" mass="85318">MQRLESWFSRAATHSPLTSFILSLLIMGALIAGLPNLRFDADPGIYFSEDHEHYRLFKVLEKDYGRADSVIMVVKANEGPLFTRENLMVIESLTEQAWTLPFGTRVDSLATYNYSWSEDDELYVESLIENAADLSDADIVRIRDIARSDPDIADRLVSTQAEMAIVRVTATLPKLNRQAEESEMAEATRAVADKIEAEHPNLEILLSGNVISNTEVTNIATNDVMTVIPMMYLVIFVMLGFLLRSITAVCSIIVVTMLSCMGAMGLAAWLGVVLNMMSITAVNIIITVSIAHCVHILVFFLQLYHKGEDKRKALDEALRVNLTPIMLTSLTTALGFLSMNLSKMPPAHDLGNITAIGVVIAFMLSIFLLPPMLLVLPIKRRQEIDGGALNKMMARLAEFVIRRRTPLLIATLLISGSFVALAPMNVMNDKFTENVKLPNEFRADNAELDKYFGGLYTIEYGFEANEEGGISDPEYLQAMDKFVAWLREQPEVRNVHAYSDMMKRLNRNMHNDDPDYYAIPTSRDEAAQYQLMFEISQPFGADMTNTIKQDKSGTRLIVTLPSTDTSDLIALQQRAQTWVGENMPGYMFHTGEGLAVMWSYLGQEALVDGLKGALLALFLISVILTMVFKSFKYGAISLIPNLLPAGVGYGIWAIINGELNMGQMLVLSITIGIVVDDTVHFLTKYLRARQMHNNSAEDAVRYAFSQVGPALWITTAVLVLGFGMLLGSGFIPNANLGMLTMNILIAALLLDFFLLPPLLMLIDGKKRD</sequence>
<comment type="subcellular location">
    <subcellularLocation>
        <location evidence="1">Cell membrane</location>
        <topology evidence="1">Multi-pass membrane protein</topology>
    </subcellularLocation>
</comment>
<feature type="transmembrane region" description="Helical" evidence="6">
    <location>
        <begin position="322"/>
        <end position="341"/>
    </location>
</feature>
<keyword evidence="3 6" id="KW-0812">Transmembrane</keyword>
<dbReference type="Gene3D" id="1.20.1640.10">
    <property type="entry name" value="Multidrug efflux transporter AcrB transmembrane domain"/>
    <property type="match status" value="2"/>
</dbReference>
<dbReference type="InterPro" id="IPR050545">
    <property type="entry name" value="Mycobact_MmpL"/>
</dbReference>